<name>A0A090M702_OSTTA</name>
<keyword evidence="7" id="KW-1185">Reference proteome</keyword>
<accession>A0A454Y2P2</accession>
<dbReference type="Pfam" id="PF01929">
    <property type="entry name" value="Ribosomal_L14e"/>
    <property type="match status" value="1"/>
</dbReference>
<keyword evidence="3" id="KW-0687">Ribonucleoprotein</keyword>
<evidence type="ECO:0000313" key="6">
    <source>
        <dbReference type="EMBL" id="OUS48359.1"/>
    </source>
</evidence>
<gene>
    <name evidence="6" type="ORF">BE221DRAFT_189632</name>
    <name evidence="5" type="ORF">OT_ostta06g03332</name>
</gene>
<dbReference type="FunCoup" id="A0A090M702">
    <property type="interactions" value="1638"/>
</dbReference>
<dbReference type="Proteomes" id="UP000009170">
    <property type="component" value="Unassembled WGS sequence"/>
</dbReference>
<comment type="similarity">
    <text evidence="1">Belongs to the eukaryotic ribosomal protein eL14 family.</text>
</comment>
<dbReference type="EMBL" id="CAID01000006">
    <property type="protein sequence ID" value="CEF98442.1"/>
    <property type="molecule type" value="Genomic_DNA"/>
</dbReference>
<dbReference type="InterPro" id="IPR014722">
    <property type="entry name" value="Rib_uL2_dom2"/>
</dbReference>
<dbReference type="GO" id="GO:0022625">
    <property type="term" value="C:cytosolic large ribosomal subunit"/>
    <property type="evidence" value="ECO:0007669"/>
    <property type="project" value="TreeGrafter"/>
</dbReference>
<evidence type="ECO:0000256" key="2">
    <source>
        <dbReference type="ARBA" id="ARBA00022980"/>
    </source>
</evidence>
<dbReference type="OrthoDB" id="1875589at2759"/>
<accession>A0A090M702</accession>
<reference evidence="5" key="2">
    <citation type="journal article" date="2014" name="BMC Genomics">
        <title>An improved genome of the model marine alga Ostreococcus tauri unfolds by assessing Illumina de novo assemblies.</title>
        <authorList>
            <person name="Blanc-Mathieu R."/>
            <person name="Verhelst B."/>
            <person name="Derelle E."/>
            <person name="Rombauts S."/>
            <person name="Bouget F.Y."/>
            <person name="Carre I."/>
            <person name="Chateau A."/>
            <person name="Eyre-Walker A."/>
            <person name="Grimsley N."/>
            <person name="Moreau H."/>
            <person name="Piegu B."/>
            <person name="Rivals E."/>
            <person name="Schackwitz W."/>
            <person name="Van de Peer Y."/>
            <person name="Piganeau G."/>
        </authorList>
    </citation>
    <scope>NUCLEOTIDE SEQUENCE</scope>
    <source>
        <strain evidence="5">RCC4221</strain>
    </source>
</reference>
<dbReference type="AlphaFoldDB" id="A0A090M702"/>
<dbReference type="Gene3D" id="2.30.30.30">
    <property type="match status" value="1"/>
</dbReference>
<keyword evidence="2 5" id="KW-0689">Ribosomal protein</keyword>
<evidence type="ECO:0000313" key="5">
    <source>
        <dbReference type="EMBL" id="CEF98442.1"/>
    </source>
</evidence>
<dbReference type="InterPro" id="IPR002784">
    <property type="entry name" value="Ribosomal_eL14_dom"/>
</dbReference>
<evidence type="ECO:0000313" key="7">
    <source>
        <dbReference type="Proteomes" id="UP000009170"/>
    </source>
</evidence>
<dbReference type="CDD" id="cd23702">
    <property type="entry name" value="eL14"/>
    <property type="match status" value="1"/>
</dbReference>
<dbReference type="GO" id="GO:0042273">
    <property type="term" value="P:ribosomal large subunit biogenesis"/>
    <property type="evidence" value="ECO:0007669"/>
    <property type="project" value="TreeGrafter"/>
</dbReference>
<evidence type="ECO:0000256" key="1">
    <source>
        <dbReference type="ARBA" id="ARBA00006592"/>
    </source>
</evidence>
<dbReference type="GO" id="GO:0003735">
    <property type="term" value="F:structural constituent of ribosome"/>
    <property type="evidence" value="ECO:0007669"/>
    <property type="project" value="InterPro"/>
</dbReference>
<dbReference type="Proteomes" id="UP000195557">
    <property type="component" value="Unassembled WGS sequence"/>
</dbReference>
<dbReference type="InterPro" id="IPR008991">
    <property type="entry name" value="Translation_prot_SH3-like_sf"/>
</dbReference>
<reference evidence="6" key="3">
    <citation type="submission" date="2017-04" db="EMBL/GenBank/DDBJ databases">
        <title>Population genomics of picophytoplankton unveils novel chromosome hypervariability.</title>
        <authorList>
            <consortium name="DOE Joint Genome Institute"/>
            <person name="Blanc-Mathieu R."/>
            <person name="Krasovec M."/>
            <person name="Hebrard M."/>
            <person name="Yau S."/>
            <person name="Desgranges E."/>
            <person name="Martin J."/>
            <person name="Schackwitz W."/>
            <person name="Kuo A."/>
            <person name="Salin G."/>
            <person name="Donnadieu C."/>
            <person name="Desdevises Y."/>
            <person name="Sanchez-Ferandin S."/>
            <person name="Moreau H."/>
            <person name="Rivals E."/>
            <person name="Grigoriev I.V."/>
            <person name="Grimsley N."/>
            <person name="Eyre-Walker A."/>
            <person name="Piganeau G."/>
        </authorList>
    </citation>
    <scope>NUCLEOTIDE SEQUENCE [LARGE SCALE GENOMIC DNA]</scope>
    <source>
        <strain evidence="6">RCC 1115</strain>
    </source>
</reference>
<protein>
    <submittedName>
        <fullName evidence="6">Ribosomal protein L14 component of cytosolic 80S ribosome and 60S large subunit</fullName>
    </submittedName>
    <submittedName>
        <fullName evidence="5">Ribosomal protein L2 domain 2</fullName>
    </submittedName>
</protein>
<dbReference type="PANTHER" id="PTHR11127:SF2">
    <property type="entry name" value="LARGE RIBOSOMAL SUBUNIT PROTEIN EL14"/>
    <property type="match status" value="1"/>
</dbReference>
<dbReference type="EMBL" id="KZ155774">
    <property type="protein sequence ID" value="OUS48359.1"/>
    <property type="molecule type" value="Genomic_DNA"/>
</dbReference>
<evidence type="ECO:0000259" key="4">
    <source>
        <dbReference type="Pfam" id="PF01929"/>
    </source>
</evidence>
<dbReference type="InParanoid" id="A0A090M702"/>
<dbReference type="PANTHER" id="PTHR11127">
    <property type="entry name" value="60S RIBOSOMAL PROTEIN L14"/>
    <property type="match status" value="1"/>
</dbReference>
<dbReference type="InterPro" id="IPR039660">
    <property type="entry name" value="Ribosomal_eL14"/>
</dbReference>
<proteinExistence type="inferred from homology"/>
<accession>A0A1Y5IFN4</accession>
<organism evidence="5 7">
    <name type="scientific">Ostreococcus tauri</name>
    <name type="common">Marine green alga</name>
    <dbReference type="NCBI Taxonomy" id="70448"/>
    <lineage>
        <taxon>Eukaryota</taxon>
        <taxon>Viridiplantae</taxon>
        <taxon>Chlorophyta</taxon>
        <taxon>Mamiellophyceae</taxon>
        <taxon>Mamiellales</taxon>
        <taxon>Bathycoccaceae</taxon>
        <taxon>Ostreococcus</taxon>
    </lineage>
</organism>
<dbReference type="SUPFAM" id="SSF50104">
    <property type="entry name" value="Translation proteins SH3-like domain"/>
    <property type="match status" value="1"/>
</dbReference>
<dbReference type="GO" id="GO:0006412">
    <property type="term" value="P:translation"/>
    <property type="evidence" value="ECO:0007669"/>
    <property type="project" value="InterPro"/>
</dbReference>
<dbReference type="GO" id="GO:0003723">
    <property type="term" value="F:RNA binding"/>
    <property type="evidence" value="ECO:0007669"/>
    <property type="project" value="InterPro"/>
</dbReference>
<dbReference type="Gene3D" id="6.10.250.2270">
    <property type="match status" value="1"/>
</dbReference>
<evidence type="ECO:0000256" key="3">
    <source>
        <dbReference type="ARBA" id="ARBA00023274"/>
    </source>
</evidence>
<feature type="domain" description="Large ribosomal subunit protein eL14" evidence="4">
    <location>
        <begin position="46"/>
        <end position="119"/>
    </location>
</feature>
<dbReference type="STRING" id="70448.A0A090M702"/>
<reference evidence="5 7" key="1">
    <citation type="journal article" date="2006" name="Proc. Natl. Acad. Sci. U.S.A.">
        <title>Genome analysis of the smallest free-living eukaryote Ostreococcus tauri unveils many unique features.</title>
        <authorList>
            <person name="Derelle E."/>
            <person name="Ferraz C."/>
            <person name="Rombauts S."/>
            <person name="Rouze P."/>
            <person name="Worden A.Z."/>
            <person name="Robbens S."/>
            <person name="Partensky F."/>
            <person name="Degroeve S."/>
            <person name="Echeynie S."/>
            <person name="Cooke R."/>
            <person name="Saeys Y."/>
            <person name="Wuyts J."/>
            <person name="Jabbari K."/>
            <person name="Bowler C."/>
            <person name="Panaud O."/>
            <person name="Piegu B."/>
            <person name="Ball S.G."/>
            <person name="Ral J.-P."/>
            <person name="Bouget F.-Y."/>
            <person name="Piganeau G."/>
            <person name="De Baets B."/>
            <person name="Picard A."/>
            <person name="Delseny M."/>
            <person name="Demaille J."/>
            <person name="Van de Peer Y."/>
            <person name="Moreau H."/>
        </authorList>
    </citation>
    <scope>NUCLEOTIDE SEQUENCE [LARGE SCALE GENOMIC DNA]</scope>
    <source>
        <strain evidence="5 7">OTTH0595</strain>
    </source>
</reference>
<sequence length="129" mass="14247">MPFKRNIEVGRVALVNLKADKRYGKLVVIVDIVDQNRVLVAAPGVKRDVISLKRVAITDMKVECERACDEAALNAAWKAGEVESKWAASAWGKKIARQNARASLTDFERFKVALARTKRSALIKKALAA</sequence>